<evidence type="ECO:0000256" key="7">
    <source>
        <dbReference type="SAM" id="Phobius"/>
    </source>
</evidence>
<dbReference type="Pfam" id="PF00361">
    <property type="entry name" value="Proton_antipo_M"/>
    <property type="match status" value="1"/>
</dbReference>
<evidence type="ECO:0000259" key="8">
    <source>
        <dbReference type="Pfam" id="PF00361"/>
    </source>
</evidence>
<feature type="transmembrane region" description="Helical" evidence="7">
    <location>
        <begin position="534"/>
        <end position="556"/>
    </location>
</feature>
<dbReference type="RefSeq" id="YP_006666413.1">
    <property type="nucleotide sequence ID" value="NC_018568.1"/>
</dbReference>
<dbReference type="EMBL" id="JX315601">
    <property type="protein sequence ID" value="AFQ93768.1"/>
    <property type="molecule type" value="Genomic_DNA"/>
</dbReference>
<feature type="transmembrane region" description="Helical" evidence="7">
    <location>
        <begin position="347"/>
        <end position="366"/>
    </location>
</feature>
<dbReference type="GO" id="GO:0042773">
    <property type="term" value="P:ATP synthesis coupled electron transport"/>
    <property type="evidence" value="ECO:0007669"/>
    <property type="project" value="InterPro"/>
</dbReference>
<feature type="transmembrane region" description="Helical" evidence="7">
    <location>
        <begin position="203"/>
        <end position="226"/>
    </location>
</feature>
<keyword evidence="4 7" id="KW-1133">Transmembrane helix</keyword>
<dbReference type="InterPro" id="IPR002229">
    <property type="entry name" value="RhesusRHD"/>
</dbReference>
<proteinExistence type="inferred from homology"/>
<feature type="transmembrane region" description="Helical" evidence="7">
    <location>
        <begin position="400"/>
        <end position="419"/>
    </location>
</feature>
<evidence type="ECO:0000313" key="9">
    <source>
        <dbReference type="EMBL" id="AFQ93768.1"/>
    </source>
</evidence>
<feature type="transmembrane region" description="Helical" evidence="7">
    <location>
        <begin position="481"/>
        <end position="508"/>
    </location>
</feature>
<evidence type="ECO:0000256" key="2">
    <source>
        <dbReference type="ARBA" id="ARBA00022692"/>
    </source>
</evidence>
<feature type="transmembrane region" description="Helical" evidence="7">
    <location>
        <begin position="83"/>
        <end position="100"/>
    </location>
</feature>
<evidence type="ECO:0000256" key="5">
    <source>
        <dbReference type="ARBA" id="ARBA00023027"/>
    </source>
</evidence>
<feature type="transmembrane region" description="Helical" evidence="7">
    <location>
        <begin position="453"/>
        <end position="475"/>
    </location>
</feature>
<comment type="subcellular location">
    <subcellularLocation>
        <location evidence="1">Membrane</location>
        <topology evidence="1">Multi-pass membrane protein</topology>
    </subcellularLocation>
</comment>
<dbReference type="PRINTS" id="PR00342">
    <property type="entry name" value="RHESUSRHD"/>
</dbReference>
<keyword evidence="3" id="KW-1278">Translocase</keyword>
<gene>
    <name evidence="9" type="primary">nad2</name>
</gene>
<evidence type="ECO:0000256" key="3">
    <source>
        <dbReference type="ARBA" id="ARBA00022967"/>
    </source>
</evidence>
<reference evidence="9" key="1">
    <citation type="journal article" date="2012" name="Eukaryot. Cell">
        <title>Complete Mitochondrial and Plastid Genomes of the Green Microalga Trebouxiophyceae sp. Strain MX-AZ01 Isolated from a Highly Acidic Geothermal Lake.</title>
        <authorList>
            <person name="Servin-Garciduenas L.E."/>
            <person name="Martinez-Romero E."/>
        </authorList>
    </citation>
    <scope>NUCLEOTIDE SEQUENCE</scope>
    <source>
        <strain evidence="9">MX-AZ01</strain>
    </source>
</reference>
<organism evidence="9">
    <name type="scientific">Trebouxiophyceae sp. MX-AZ01</name>
    <dbReference type="NCBI Taxonomy" id="1208065"/>
    <lineage>
        <taxon>Eukaryota</taxon>
        <taxon>Viridiplantae</taxon>
        <taxon>Chlorophyta</taxon>
        <taxon>core chlorophytes</taxon>
        <taxon>Trebouxiophyceae</taxon>
    </lineage>
</organism>
<evidence type="ECO:0000256" key="6">
    <source>
        <dbReference type="ARBA" id="ARBA00023136"/>
    </source>
</evidence>
<keyword evidence="2 7" id="KW-0812">Transmembrane</keyword>
<dbReference type="InterPro" id="IPR001750">
    <property type="entry name" value="ND/Mrp_TM"/>
</dbReference>
<dbReference type="AlphaFoldDB" id="J7KBM8"/>
<feature type="transmembrane region" description="Helical" evidence="7">
    <location>
        <begin position="314"/>
        <end position="335"/>
    </location>
</feature>
<name>J7KBM8_9CHLO</name>
<keyword evidence="6 7" id="KW-0472">Membrane</keyword>
<feature type="transmembrane region" description="Helical" evidence="7">
    <location>
        <begin position="120"/>
        <end position="141"/>
    </location>
</feature>
<evidence type="ECO:0000256" key="4">
    <source>
        <dbReference type="ARBA" id="ARBA00022989"/>
    </source>
</evidence>
<dbReference type="GeneID" id="13543436"/>
<dbReference type="GO" id="GO:0005886">
    <property type="term" value="C:plasma membrane"/>
    <property type="evidence" value="ECO:0007669"/>
    <property type="project" value="InterPro"/>
</dbReference>
<sequence length="566" mass="62231">MNSVIQITNIPSQPMEGSMGWRMPPVEPNGATELNFQAFLFENDFKAVLPELFLVLSSLLLLLYGVIWSTSAKNGYPLLLRNVNWLGFLTLFLTVMIVANNPFAHGVFFYHTFLLDDVTLFFKVLILIGASSSLLISVDYLERESINGFEFALLLLLSTSSMLFLASAADFISMYLAIELQSLCFYVLAAYKRESEFSTEAGLKYFLLGVFSSGLLLFGCSVIYGFTGTVEFSELSKVFASLGGDRNGPGLVESLGAASGSEIGQQIESLLSTSTWRGCELGMMFLLIGFLFKLTAAPFHMWAPDVYEGAPTAVTAFFSITPKPALLLVLLRLLFQSFYDFMSEWQTFLILCSLASMVLGSLAGLAQHKIKRLLAFSSIGHVGYMLISLCCGSLEGLQGLVIYLTIYVIVTINIFGVIMTPVRRAVHPRQAEGGVDRIKYTTDLAMLARGNPLLAATLTLALFSLAGIPPLAGFYGKAFLFWAALSSSLYLLALIGILTSAISCFYYIRVVKIMYFEAPKSWLPFSRMSKERSLVLAITTLFIAGLMIYPLPLYIISHKVALALSV</sequence>
<dbReference type="HAMAP" id="MF_00445">
    <property type="entry name" value="NDH1_NuoN_1"/>
    <property type="match status" value="1"/>
</dbReference>
<dbReference type="InterPro" id="IPR010096">
    <property type="entry name" value="NADH-Q_OxRdtase_suN/2"/>
</dbReference>
<feature type="transmembrane region" description="Helical" evidence="7">
    <location>
        <begin position="148"/>
        <end position="166"/>
    </location>
</feature>
<geneLocation type="mitochondrion" evidence="9"/>
<dbReference type="GO" id="GO:0008137">
    <property type="term" value="F:NADH dehydrogenase (ubiquinone) activity"/>
    <property type="evidence" value="ECO:0007669"/>
    <property type="project" value="InterPro"/>
</dbReference>
<protein>
    <submittedName>
        <fullName evidence="9">NADH dehydrogenase subunit 2</fullName>
    </submittedName>
</protein>
<keyword evidence="5" id="KW-0520">NAD</keyword>
<feature type="transmembrane region" description="Helical" evidence="7">
    <location>
        <begin position="281"/>
        <end position="302"/>
    </location>
</feature>
<keyword evidence="9" id="KW-0496">Mitochondrion</keyword>
<dbReference type="PANTHER" id="PTHR22773">
    <property type="entry name" value="NADH DEHYDROGENASE"/>
    <property type="match status" value="1"/>
</dbReference>
<accession>J7KBM8</accession>
<evidence type="ECO:0000256" key="1">
    <source>
        <dbReference type="ARBA" id="ARBA00004141"/>
    </source>
</evidence>
<feature type="domain" description="NADH:quinone oxidoreductase/Mrp antiporter transmembrane" evidence="8">
    <location>
        <begin position="168"/>
        <end position="503"/>
    </location>
</feature>
<feature type="transmembrane region" description="Helical" evidence="7">
    <location>
        <begin position="52"/>
        <end position="71"/>
    </location>
</feature>